<evidence type="ECO:0000256" key="1">
    <source>
        <dbReference type="ARBA" id="ARBA00022500"/>
    </source>
</evidence>
<sequence>MTNSIQHSILIFNYNEAVLENRNSVLYNTIIGQHATLKDKGIKGVLVSLKDTPYSPLAKEDPNLANLVKQLEKLSHMIDIPVAIGDYKRDTFAYLKKFSANTSVKLFQNINTAILFFNPKAFKKELDVLIYDEDKENADKIAMELGKMGYSIVHARNAEDFKIKASAKKYDMTITHTAINQSSTKTHASQGLGLSKQLVMNLPVFIDTAVNSLVTITGLEAQKIKHEIRPFNEKIPPHVIIAAMKFKGDISGIFFLVFPRELALVALEAMLGESLEADDTASIVDGVAEFCNIITGSAKVTFSGKNLKVLFELPKTYLSVQVALSDTLGSNGVWIDMQLDEKPFYMFITK</sequence>
<dbReference type="EMBL" id="CP017111">
    <property type="protein sequence ID" value="AOO64450.1"/>
    <property type="molecule type" value="Genomic_DNA"/>
</dbReference>
<evidence type="ECO:0000313" key="4">
    <source>
        <dbReference type="Proteomes" id="UP000094609"/>
    </source>
</evidence>
<dbReference type="Proteomes" id="UP000094609">
    <property type="component" value="Chromosome"/>
</dbReference>
<keyword evidence="4" id="KW-1185">Reference proteome</keyword>
<accession>A0A1D7THM8</accession>
<dbReference type="STRING" id="1193502.SHALO_0667"/>
<proteinExistence type="predicted"/>
<organism evidence="3 4">
    <name type="scientific">Sulfurospirillum halorespirans DSM 13726</name>
    <dbReference type="NCBI Taxonomy" id="1193502"/>
    <lineage>
        <taxon>Bacteria</taxon>
        <taxon>Pseudomonadati</taxon>
        <taxon>Campylobacterota</taxon>
        <taxon>Epsilonproteobacteria</taxon>
        <taxon>Campylobacterales</taxon>
        <taxon>Sulfurospirillaceae</taxon>
        <taxon>Sulfurospirillum</taxon>
    </lineage>
</organism>
<dbReference type="PATRIC" id="fig|1193502.14.peg.671"/>
<feature type="domain" description="Chemotaxis phosphatase CheX-like" evidence="2">
    <location>
        <begin position="240"/>
        <end position="337"/>
    </location>
</feature>
<name>A0A1D7THM8_9BACT</name>
<dbReference type="GO" id="GO:0006935">
    <property type="term" value="P:chemotaxis"/>
    <property type="evidence" value="ECO:0007669"/>
    <property type="project" value="UniProtKB-KW"/>
</dbReference>
<dbReference type="Gene3D" id="3.40.1550.10">
    <property type="entry name" value="CheC-like"/>
    <property type="match status" value="1"/>
</dbReference>
<dbReference type="RefSeq" id="WP_069477362.1">
    <property type="nucleotide sequence ID" value="NZ_CP017111.1"/>
</dbReference>
<reference evidence="4" key="1">
    <citation type="submission" date="2016-08" db="EMBL/GenBank/DDBJ databases">
        <title>Complete genome sequence of the organohalide-respiring Epsilonproteobacterium Sulfurospirillum halorespirans.</title>
        <authorList>
            <person name="Goris T."/>
            <person name="Zimmermann J."/>
            <person name="Schenz B."/>
            <person name="Lemos M."/>
            <person name="Hackermueller J."/>
            <person name="Diekert G."/>
        </authorList>
    </citation>
    <scope>NUCLEOTIDE SEQUENCE [LARGE SCALE GENOMIC DNA]</scope>
    <source>
        <strain>DSM 13726</strain>
        <strain evidence="4">PCE-M2</strain>
    </source>
</reference>
<gene>
    <name evidence="3" type="ORF">SHALO_0667</name>
</gene>
<keyword evidence="1" id="KW-0145">Chemotaxis</keyword>
<evidence type="ECO:0000313" key="3">
    <source>
        <dbReference type="EMBL" id="AOO64450.1"/>
    </source>
</evidence>
<dbReference type="InterPro" id="IPR028051">
    <property type="entry name" value="CheX-like_dom"/>
</dbReference>
<dbReference type="InterPro" id="IPR028976">
    <property type="entry name" value="CheC-like_sf"/>
</dbReference>
<evidence type="ECO:0000259" key="2">
    <source>
        <dbReference type="Pfam" id="PF13690"/>
    </source>
</evidence>
<dbReference type="Pfam" id="PF13690">
    <property type="entry name" value="CheX"/>
    <property type="match status" value="1"/>
</dbReference>
<dbReference type="SUPFAM" id="SSF103039">
    <property type="entry name" value="CheC-like"/>
    <property type="match status" value="1"/>
</dbReference>
<dbReference type="AlphaFoldDB" id="A0A1D7THM8"/>
<protein>
    <recommendedName>
        <fullName evidence="2">Chemotaxis phosphatase CheX-like domain-containing protein</fullName>
    </recommendedName>
</protein>
<dbReference type="KEGG" id="shal:SHALO_0667"/>